<dbReference type="Proteomes" id="UP000462055">
    <property type="component" value="Unassembled WGS sequence"/>
</dbReference>
<evidence type="ECO:0000313" key="1">
    <source>
        <dbReference type="EMBL" id="MVZ99921.1"/>
    </source>
</evidence>
<keyword evidence="2" id="KW-1185">Reference proteome</keyword>
<proteinExistence type="predicted"/>
<dbReference type="Gene3D" id="3.10.105.10">
    <property type="entry name" value="Dipeptide-binding Protein, Domain 3"/>
    <property type="match status" value="1"/>
</dbReference>
<dbReference type="AlphaFoldDB" id="A0A6I4M387"/>
<gene>
    <name evidence="1" type="ORF">F8568_005920</name>
</gene>
<protein>
    <submittedName>
        <fullName evidence="1">Uncharacterized protein</fullName>
    </submittedName>
</protein>
<reference evidence="1" key="1">
    <citation type="submission" date="2019-12" db="EMBL/GenBank/DDBJ databases">
        <title>Actinomadura physcomitrii sp. nov., a novel actinomycete isolated from moss [Physcomitrium sphaericum (Ludw) Fuernr].</title>
        <authorList>
            <person name="Zhuang X."/>
        </authorList>
    </citation>
    <scope>NUCLEOTIDE SEQUENCE [LARGE SCALE GENOMIC DNA]</scope>
    <source>
        <strain evidence="1">LD22</strain>
    </source>
</reference>
<organism evidence="1 2">
    <name type="scientific">Actinomadura physcomitrii</name>
    <dbReference type="NCBI Taxonomy" id="2650748"/>
    <lineage>
        <taxon>Bacteria</taxon>
        <taxon>Bacillati</taxon>
        <taxon>Actinomycetota</taxon>
        <taxon>Actinomycetes</taxon>
        <taxon>Streptosporangiales</taxon>
        <taxon>Thermomonosporaceae</taxon>
        <taxon>Actinomadura</taxon>
    </lineage>
</organism>
<dbReference type="SUPFAM" id="SSF53850">
    <property type="entry name" value="Periplasmic binding protein-like II"/>
    <property type="match status" value="1"/>
</dbReference>
<name>A0A6I4M387_9ACTN</name>
<evidence type="ECO:0000313" key="2">
    <source>
        <dbReference type="Proteomes" id="UP000462055"/>
    </source>
</evidence>
<accession>A0A6I4M387</accession>
<comment type="caution">
    <text evidence="1">The sequence shown here is derived from an EMBL/GenBank/DDBJ whole genome shotgun (WGS) entry which is preliminary data.</text>
</comment>
<dbReference type="EMBL" id="WBMS02000003">
    <property type="protein sequence ID" value="MVZ99921.1"/>
    <property type="molecule type" value="Genomic_DNA"/>
</dbReference>
<sequence>MTIDLRPAAENYPAVARGDFEVAIFSQTMPVSFEPTVSQFWRSGESRVPQGSHPEADAAIDQGRVAVDEGQRTAATHTLQEAMVNGSHLWFLPVVPPPDTVAIANRLHGARMLLMGILPEEVWVSP</sequence>